<dbReference type="Pfam" id="PF13343">
    <property type="entry name" value="SBP_bac_6"/>
    <property type="match status" value="1"/>
</dbReference>
<evidence type="ECO:0000313" key="3">
    <source>
        <dbReference type="Proteomes" id="UP000271031"/>
    </source>
</evidence>
<reference evidence="2 3" key="1">
    <citation type="submission" date="2018-10" db="EMBL/GenBank/DDBJ databases">
        <title>Phylogenomics of Brevibacillus.</title>
        <authorList>
            <person name="Dunlap C."/>
        </authorList>
    </citation>
    <scope>NUCLEOTIDE SEQUENCE [LARGE SCALE GENOMIC DNA]</scope>
    <source>
        <strain evidence="2 3">JCM 15716</strain>
    </source>
</reference>
<dbReference type="SUPFAM" id="SSF53850">
    <property type="entry name" value="Periplasmic binding protein-like II"/>
    <property type="match status" value="1"/>
</dbReference>
<keyword evidence="3" id="KW-1185">Reference proteome</keyword>
<dbReference type="Gene3D" id="3.40.190.10">
    <property type="entry name" value="Periplasmic binding protein-like II"/>
    <property type="match status" value="2"/>
</dbReference>
<dbReference type="EMBL" id="RHHQ01000008">
    <property type="protein sequence ID" value="RNB90018.1"/>
    <property type="molecule type" value="Genomic_DNA"/>
</dbReference>
<dbReference type="AlphaFoldDB" id="A0A3M8DPH3"/>
<gene>
    <name evidence="2" type="ORF">EDM56_11050</name>
</gene>
<dbReference type="PANTHER" id="PTHR30006:SF2">
    <property type="entry name" value="ABC TRANSPORTER SUBSTRATE-BINDING PROTEIN"/>
    <property type="match status" value="1"/>
</dbReference>
<dbReference type="GO" id="GO:0030288">
    <property type="term" value="C:outer membrane-bounded periplasmic space"/>
    <property type="evidence" value="ECO:0007669"/>
    <property type="project" value="TreeGrafter"/>
</dbReference>
<dbReference type="PROSITE" id="PS51257">
    <property type="entry name" value="PROKAR_LIPOPROTEIN"/>
    <property type="match status" value="1"/>
</dbReference>
<proteinExistence type="predicted"/>
<name>A0A3M8DPH3_9BACL</name>
<accession>A0A3M8DPH3</accession>
<protein>
    <submittedName>
        <fullName evidence="2">ABC transporter substrate-binding protein</fullName>
    </submittedName>
</protein>
<organism evidence="2 3">
    <name type="scientific">Brevibacillus fluminis</name>
    <dbReference type="NCBI Taxonomy" id="511487"/>
    <lineage>
        <taxon>Bacteria</taxon>
        <taxon>Bacillati</taxon>
        <taxon>Bacillota</taxon>
        <taxon>Bacilli</taxon>
        <taxon>Bacillales</taxon>
        <taxon>Paenibacillaceae</taxon>
        <taxon>Brevibacillus</taxon>
    </lineage>
</organism>
<dbReference type="GO" id="GO:0015888">
    <property type="term" value="P:thiamine transport"/>
    <property type="evidence" value="ECO:0007669"/>
    <property type="project" value="TreeGrafter"/>
</dbReference>
<dbReference type="RefSeq" id="WP_122918271.1">
    <property type="nucleotide sequence ID" value="NZ_RHHQ01000008.1"/>
</dbReference>
<keyword evidence="1" id="KW-0732">Signal</keyword>
<sequence length="370" mass="40589">MKALQATLLMGVLTLGITGCGNGTTPPASSTGAATATDNPQKELSLEEITNLAKKEGQVVSVGMPDGWANWKDTWNDVTNKYGLTHSDTDLSSSEELAKFEAEKDNPTADIGDVGISFGPLAVEKGLTIPYKTSHWNDIPDWAKDDKGNWLVAYQGTIAVLTDKKLVKNPPKSWDDLLKGDYKVVVDDVAKSNQAQMTVLAAAMAHGGSESNIQPGLDYFAQLAKQGRLASMDVKPTNLEKGEVPVALLWDFTALGYRDKIDPNRYEVSILKEGSVVSGYTTIINKYAPHPHAAMLTREYILSDEGQINLAKGYARPIRTNVKMPEDVTKKLIPAEQYQNAKPIHDYKVWADMAKKLPQMWEEQVLVNIK</sequence>
<dbReference type="OrthoDB" id="366726at2"/>
<dbReference type="PANTHER" id="PTHR30006">
    <property type="entry name" value="THIAMINE-BINDING PERIPLASMIC PROTEIN-RELATED"/>
    <property type="match status" value="1"/>
</dbReference>
<evidence type="ECO:0000256" key="1">
    <source>
        <dbReference type="ARBA" id="ARBA00022729"/>
    </source>
</evidence>
<evidence type="ECO:0000313" key="2">
    <source>
        <dbReference type="EMBL" id="RNB90018.1"/>
    </source>
</evidence>
<comment type="caution">
    <text evidence="2">The sequence shown here is derived from an EMBL/GenBank/DDBJ whole genome shotgun (WGS) entry which is preliminary data.</text>
</comment>
<dbReference type="Proteomes" id="UP000271031">
    <property type="component" value="Unassembled WGS sequence"/>
</dbReference>
<dbReference type="GO" id="GO:0030976">
    <property type="term" value="F:thiamine pyrophosphate binding"/>
    <property type="evidence" value="ECO:0007669"/>
    <property type="project" value="TreeGrafter"/>
</dbReference>
<dbReference type="GO" id="GO:0030975">
    <property type="term" value="F:thiamine binding"/>
    <property type="evidence" value="ECO:0007669"/>
    <property type="project" value="TreeGrafter"/>
</dbReference>